<reference evidence="3 4" key="1">
    <citation type="submission" date="2021-03" db="EMBL/GenBank/DDBJ databases">
        <title>Fibrella sp. HMF5036 genome sequencing and assembly.</title>
        <authorList>
            <person name="Kang H."/>
            <person name="Kim H."/>
            <person name="Bae S."/>
            <person name="Joh K."/>
        </authorList>
    </citation>
    <scope>NUCLEOTIDE SEQUENCE [LARGE SCALE GENOMIC DNA]</scope>
    <source>
        <strain evidence="3 4">HMF5036</strain>
    </source>
</reference>
<dbReference type="Gene3D" id="2.60.40.1740">
    <property type="entry name" value="hypothetical protein (bacova_03559)"/>
    <property type="match status" value="1"/>
</dbReference>
<feature type="domain" description="BT-3044-like C-terminal" evidence="2">
    <location>
        <begin position="158"/>
        <end position="272"/>
    </location>
</feature>
<organism evidence="3 4">
    <name type="scientific">Fibrella aquatilis</name>
    <dbReference type="NCBI Taxonomy" id="2817059"/>
    <lineage>
        <taxon>Bacteria</taxon>
        <taxon>Pseudomonadati</taxon>
        <taxon>Bacteroidota</taxon>
        <taxon>Cytophagia</taxon>
        <taxon>Cytophagales</taxon>
        <taxon>Spirosomataceae</taxon>
        <taxon>Fibrella</taxon>
    </lineage>
</organism>
<dbReference type="EMBL" id="JAFMYU010000010">
    <property type="protein sequence ID" value="MBO0932131.1"/>
    <property type="molecule type" value="Genomic_DNA"/>
</dbReference>
<evidence type="ECO:0000259" key="2">
    <source>
        <dbReference type="Pfam" id="PF14274"/>
    </source>
</evidence>
<feature type="domain" description="BT-3987-like N-terminal" evidence="1">
    <location>
        <begin position="58"/>
        <end position="149"/>
    </location>
</feature>
<sequence length="275" mass="28760">MKKYILTGFSALSLLVITSGCLQDKGYTDIINATGAQPIVSIFGSGSGSKVLGIDFKTTPVATELFSVNLGSPAVLTSDVTATVAVDPTLLTGTGLELLPADTYTIPSTQVVIKAGQRDVPFVVNFSSSKINLAKSYALPLTITAASGAVVASNLKSVVYAIKVNNIYAGKYQATGTFTHPVNGPRPINQEKVLSTIDGTTSETNFADLGGSGWTMQLKINADNTVTLIPTGAANTSTKQTGVNKYDPATKTFTLNYFYPGAGGNREITETITKK</sequence>
<dbReference type="Pfam" id="PF08522">
    <property type="entry name" value="BT_3987-like_N"/>
    <property type="match status" value="1"/>
</dbReference>
<evidence type="ECO:0000313" key="3">
    <source>
        <dbReference type="EMBL" id="MBO0932131.1"/>
    </source>
</evidence>
<protein>
    <submittedName>
        <fullName evidence="3">DUF1735 domain-containing protein</fullName>
    </submittedName>
</protein>
<dbReference type="InterPro" id="IPR013728">
    <property type="entry name" value="BT_3987-like_N"/>
</dbReference>
<dbReference type="Proteomes" id="UP000664795">
    <property type="component" value="Unassembled WGS sequence"/>
</dbReference>
<evidence type="ECO:0000313" key="4">
    <source>
        <dbReference type="Proteomes" id="UP000664795"/>
    </source>
</evidence>
<dbReference type="InterPro" id="IPR025371">
    <property type="entry name" value="BT_3044-like_C"/>
</dbReference>
<comment type="caution">
    <text evidence="3">The sequence shown here is derived from an EMBL/GenBank/DDBJ whole genome shotgun (WGS) entry which is preliminary data.</text>
</comment>
<dbReference type="AlphaFoldDB" id="A0A939G594"/>
<evidence type="ECO:0000259" key="1">
    <source>
        <dbReference type="Pfam" id="PF08522"/>
    </source>
</evidence>
<gene>
    <name evidence="3" type="ORF">J2I48_14055</name>
</gene>
<name>A0A939G594_9BACT</name>
<keyword evidence="4" id="KW-1185">Reference proteome</keyword>
<dbReference type="PROSITE" id="PS51257">
    <property type="entry name" value="PROKAR_LIPOPROTEIN"/>
    <property type="match status" value="1"/>
</dbReference>
<dbReference type="RefSeq" id="WP_207336100.1">
    <property type="nucleotide sequence ID" value="NZ_JAFMYU010000010.1"/>
</dbReference>
<accession>A0A939G594</accession>
<proteinExistence type="predicted"/>
<dbReference type="Pfam" id="PF14274">
    <property type="entry name" value="BT_3044-like_C"/>
    <property type="match status" value="1"/>
</dbReference>